<dbReference type="PANTHER" id="PTHR33295">
    <property type="entry name" value="ATPASE"/>
    <property type="match status" value="1"/>
</dbReference>
<feature type="domain" description="DUF4143" evidence="1">
    <location>
        <begin position="47"/>
        <end position="189"/>
    </location>
</feature>
<dbReference type="RefSeq" id="WP_149564554.1">
    <property type="nucleotide sequence ID" value="NZ_AP018930.1"/>
</dbReference>
<gene>
    <name evidence="2" type="ORF">IC007_0098</name>
</gene>
<proteinExistence type="predicted"/>
<dbReference type="InterPro" id="IPR025420">
    <property type="entry name" value="DUF4143"/>
</dbReference>
<evidence type="ECO:0000313" key="2">
    <source>
        <dbReference type="EMBL" id="BBG25593.1"/>
    </source>
</evidence>
<protein>
    <recommendedName>
        <fullName evidence="1">DUF4143 domain-containing protein</fullName>
    </recommendedName>
</protein>
<reference evidence="3" key="1">
    <citation type="submission" date="2018-09" db="EMBL/GenBank/DDBJ databases">
        <title>Complete Genome Sequencing of Sulfolobus sp. JCM 16834.</title>
        <authorList>
            <person name="Kato S."/>
            <person name="Itoh T."/>
            <person name="Ohkuma M."/>
        </authorList>
    </citation>
    <scope>NUCLEOTIDE SEQUENCE [LARGE SCALE GENOMIC DNA]</scope>
    <source>
        <strain evidence="3">IC-007</strain>
    </source>
</reference>
<dbReference type="PANTHER" id="PTHR33295:SF18">
    <property type="entry name" value="AAA+ ATPASE DOMAIN-CONTAINING PROTEIN"/>
    <property type="match status" value="1"/>
</dbReference>
<name>A0A510DZC6_9CREN</name>
<evidence type="ECO:0000313" key="3">
    <source>
        <dbReference type="Proteomes" id="UP000325030"/>
    </source>
</evidence>
<dbReference type="GeneID" id="41716619"/>
<organism evidence="2 3">
    <name type="scientific">Sulfuracidifex tepidarius</name>
    <dbReference type="NCBI Taxonomy" id="1294262"/>
    <lineage>
        <taxon>Archaea</taxon>
        <taxon>Thermoproteota</taxon>
        <taxon>Thermoprotei</taxon>
        <taxon>Sulfolobales</taxon>
        <taxon>Sulfolobaceae</taxon>
        <taxon>Sulfuracidifex</taxon>
    </lineage>
</organism>
<dbReference type="EMBL" id="AP018930">
    <property type="protein sequence ID" value="BBG25593.1"/>
    <property type="molecule type" value="Genomic_DNA"/>
</dbReference>
<evidence type="ECO:0000259" key="1">
    <source>
        <dbReference type="Pfam" id="PF13635"/>
    </source>
</evidence>
<dbReference type="Pfam" id="PF13635">
    <property type="entry name" value="DUF4143"/>
    <property type="match status" value="1"/>
</dbReference>
<accession>A0A510DZC6</accession>
<sequence>MDYSLHLEKIKQTLVDMMTNGGFPDVVLRNEIRREILSSYFETVVIKDVVSRYGLRREDKVRSLANFYLSATASKVTFNSTSKFLKIPVKSVERYSRYLENSYLLFFLKEFSTSPKALETSPRKVYAVDNGFLQPFNVSIGRRLETLVAQHLYRHALKEHCELFYWSQGKSEVDFVFKGRKVTAIQVAYVLDEKNVKRELKGFEDFRKMIKVDKELLLTFTNETKVHSTSVYEFLAKDEDIDES</sequence>
<dbReference type="Proteomes" id="UP000325030">
    <property type="component" value="Chromosome"/>
</dbReference>
<dbReference type="AlphaFoldDB" id="A0A510DZC6"/>